<sequence>MNIETFWSLVTVENTTPSEVNAVLKSRLDSLTNEDLQAFDELYSRQLKQLWDWSCWGAAYVMCGCNSEYDYLDFCNWVISKGKDVYDSFKNTPDSIASLSDVPLKDELPYPYIDEMDLVAGLLYEEKNQDELVHFNVVNVPVTGKKFKNNKKALKGTYPNLFDKYWFKA</sequence>
<dbReference type="InterPro" id="IPR025334">
    <property type="entry name" value="DUF4240"/>
</dbReference>
<gene>
    <name evidence="2" type="ORF">J5O05_20490</name>
</gene>
<evidence type="ECO:0000259" key="1">
    <source>
        <dbReference type="Pfam" id="PF14024"/>
    </source>
</evidence>
<name>A0A975HMJ0_9GAMM</name>
<evidence type="ECO:0000313" key="3">
    <source>
        <dbReference type="Proteomes" id="UP000664904"/>
    </source>
</evidence>
<evidence type="ECO:0000313" key="2">
    <source>
        <dbReference type="EMBL" id="QTH73178.1"/>
    </source>
</evidence>
<dbReference type="EMBL" id="CP072135">
    <property type="protein sequence ID" value="QTH73178.1"/>
    <property type="molecule type" value="Genomic_DNA"/>
</dbReference>
<dbReference type="Pfam" id="PF14024">
    <property type="entry name" value="DUF4240"/>
    <property type="match status" value="1"/>
</dbReference>
<dbReference type="Proteomes" id="UP000664904">
    <property type="component" value="Plasmid unnamed5"/>
</dbReference>
<dbReference type="RefSeq" id="WP_208844797.1">
    <property type="nucleotide sequence ID" value="NZ_CP072135.1"/>
</dbReference>
<proteinExistence type="predicted"/>
<keyword evidence="3" id="KW-1185">Reference proteome</keyword>
<geneLocation type="plasmid" evidence="2 3">
    <name>unnamed5</name>
</geneLocation>
<organism evidence="2 3">
    <name type="scientific">Pseudoalteromonas xiamenensis</name>
    <dbReference type="NCBI Taxonomy" id="882626"/>
    <lineage>
        <taxon>Bacteria</taxon>
        <taxon>Pseudomonadati</taxon>
        <taxon>Pseudomonadota</taxon>
        <taxon>Gammaproteobacteria</taxon>
        <taxon>Alteromonadales</taxon>
        <taxon>Pseudoalteromonadaceae</taxon>
        <taxon>Pseudoalteromonas</taxon>
    </lineage>
</organism>
<dbReference type="KEGG" id="pxi:J5O05_20490"/>
<reference evidence="2" key="1">
    <citation type="submission" date="2021-03" db="EMBL/GenBank/DDBJ databases">
        <title>Complete Genome of Pseudoalteromonas xiamenensis STKMTI.2, a new potential marine bacterium producing anti-Vibrio compounds.</title>
        <authorList>
            <person name="Handayani D.P."/>
            <person name="Isnansetyo A."/>
            <person name="Istiqomah I."/>
            <person name="Jumina J."/>
        </authorList>
    </citation>
    <scope>NUCLEOTIDE SEQUENCE</scope>
    <source>
        <strain evidence="2">STKMTI.2</strain>
        <plasmid evidence="2">unnamed5</plasmid>
    </source>
</reference>
<accession>A0A975HMJ0</accession>
<feature type="domain" description="DUF4240" evidence="1">
    <location>
        <begin position="1"/>
        <end position="126"/>
    </location>
</feature>
<protein>
    <submittedName>
        <fullName evidence="2">DUF4240 domain-containing protein</fullName>
    </submittedName>
</protein>
<dbReference type="AlphaFoldDB" id="A0A975HMJ0"/>
<keyword evidence="2" id="KW-0614">Plasmid</keyword>